<gene>
    <name evidence="9" type="ORF">SAMN05421874_104219</name>
</gene>
<evidence type="ECO:0000256" key="5">
    <source>
        <dbReference type="ARBA" id="ARBA00022989"/>
    </source>
</evidence>
<evidence type="ECO:0000313" key="9">
    <source>
        <dbReference type="EMBL" id="SDJ96307.1"/>
    </source>
</evidence>
<evidence type="ECO:0000256" key="1">
    <source>
        <dbReference type="ARBA" id="ARBA00004651"/>
    </source>
</evidence>
<dbReference type="AlphaFoldDB" id="A0A1G8Y0Q7"/>
<reference evidence="9 10" key="1">
    <citation type="submission" date="2016-10" db="EMBL/GenBank/DDBJ databases">
        <authorList>
            <person name="de Groot N.N."/>
        </authorList>
    </citation>
    <scope>NUCLEOTIDE SEQUENCE [LARGE SCALE GENOMIC DNA]</scope>
    <source>
        <strain evidence="9 10">CGMCC 4.5681</strain>
    </source>
</reference>
<dbReference type="EMBL" id="FNFB01000004">
    <property type="protein sequence ID" value="SDJ96307.1"/>
    <property type="molecule type" value="Genomic_DNA"/>
</dbReference>
<dbReference type="RefSeq" id="WP_342672262.1">
    <property type="nucleotide sequence ID" value="NZ_FNFB01000004.1"/>
</dbReference>
<keyword evidence="5 8" id="KW-1133">Transmembrane helix</keyword>
<sequence>MMRHRPALPGRIGHPAVVIAAGFGAAVIIGALLLSTPLATTDGYTTHWLTAVFTAVSAVCVTGLTLVDTETHWSMFGEVVIAFLMQAGGLGIMTLATLATVLISGRLGLRARMSVQLETKSVVASDLGQVLRRVVLFSLVCEAAVAAVLTGRFVIGYGEPFGRALYLGGFHAVSAFNNAGFALWPDNLMRFVSDPWICLTIALAVIVGGLGFPVVFELLRTWRRPRSWSLLTRITLGLTAVLLGGGTLSFLTTEWTNPATMGPLDDSGKLLAAFFAAVMPRSGGFNTLDISHMMPSSWLVTDVLMFIGGGSAGTAGGIKITTFGFLLFIVWSEVRGENQVNIGHRRLPSSTQRQALSISLLGILLVAFSTWILLIITPHSLDRVMFEVISAFATNGLSTGITPDITVAGHVLLSLLMFIGRIGPLTLGSALALKQRTRRYELPEERVIVG</sequence>
<feature type="transmembrane region" description="Helical" evidence="8">
    <location>
        <begin position="411"/>
        <end position="433"/>
    </location>
</feature>
<evidence type="ECO:0000256" key="7">
    <source>
        <dbReference type="ARBA" id="ARBA00023136"/>
    </source>
</evidence>
<dbReference type="GO" id="GO:0030001">
    <property type="term" value="P:metal ion transport"/>
    <property type="evidence" value="ECO:0007669"/>
    <property type="project" value="UniProtKB-ARBA"/>
</dbReference>
<dbReference type="Proteomes" id="UP000198683">
    <property type="component" value="Unassembled WGS sequence"/>
</dbReference>
<feature type="transmembrane region" description="Helical" evidence="8">
    <location>
        <begin position="196"/>
        <end position="218"/>
    </location>
</feature>
<keyword evidence="10" id="KW-1185">Reference proteome</keyword>
<evidence type="ECO:0000256" key="3">
    <source>
        <dbReference type="ARBA" id="ARBA00022475"/>
    </source>
</evidence>
<dbReference type="GO" id="GO:0005886">
    <property type="term" value="C:plasma membrane"/>
    <property type="evidence" value="ECO:0007669"/>
    <property type="project" value="UniProtKB-SubCell"/>
</dbReference>
<keyword evidence="7 8" id="KW-0472">Membrane</keyword>
<feature type="transmembrane region" description="Helical" evidence="8">
    <location>
        <begin position="79"/>
        <end position="103"/>
    </location>
</feature>
<keyword evidence="4 8" id="KW-0812">Transmembrane</keyword>
<organism evidence="9 10">
    <name type="scientific">Nonomuraea maritima</name>
    <dbReference type="NCBI Taxonomy" id="683260"/>
    <lineage>
        <taxon>Bacteria</taxon>
        <taxon>Bacillati</taxon>
        <taxon>Actinomycetota</taxon>
        <taxon>Actinomycetes</taxon>
        <taxon>Streptosporangiales</taxon>
        <taxon>Streptosporangiaceae</taxon>
        <taxon>Nonomuraea</taxon>
    </lineage>
</organism>
<protein>
    <submittedName>
        <fullName evidence="9">Potassium uptake protein, TrkH family</fullName>
    </submittedName>
</protein>
<accession>A0A1G8Y0Q7</accession>
<keyword evidence="2" id="KW-0813">Transport</keyword>
<dbReference type="PANTHER" id="PTHR32024:SF1">
    <property type="entry name" value="KTR SYSTEM POTASSIUM UPTAKE PROTEIN B"/>
    <property type="match status" value="1"/>
</dbReference>
<dbReference type="STRING" id="683260.SAMN05421874_104219"/>
<feature type="transmembrane region" description="Helical" evidence="8">
    <location>
        <begin position="230"/>
        <end position="251"/>
    </location>
</feature>
<feature type="transmembrane region" description="Helical" evidence="8">
    <location>
        <begin position="355"/>
        <end position="376"/>
    </location>
</feature>
<feature type="transmembrane region" description="Helical" evidence="8">
    <location>
        <begin position="303"/>
        <end position="334"/>
    </location>
</feature>
<evidence type="ECO:0000313" key="10">
    <source>
        <dbReference type="Proteomes" id="UP000198683"/>
    </source>
</evidence>
<comment type="subcellular location">
    <subcellularLocation>
        <location evidence="1">Cell membrane</location>
        <topology evidence="1">Multi-pass membrane protein</topology>
    </subcellularLocation>
</comment>
<evidence type="ECO:0000256" key="8">
    <source>
        <dbReference type="SAM" id="Phobius"/>
    </source>
</evidence>
<feature type="transmembrane region" description="Helical" evidence="8">
    <location>
        <begin position="164"/>
        <end position="184"/>
    </location>
</feature>
<proteinExistence type="predicted"/>
<evidence type="ECO:0000256" key="2">
    <source>
        <dbReference type="ARBA" id="ARBA00022448"/>
    </source>
</evidence>
<feature type="transmembrane region" description="Helical" evidence="8">
    <location>
        <begin position="134"/>
        <end position="155"/>
    </location>
</feature>
<feature type="transmembrane region" description="Helical" evidence="8">
    <location>
        <begin position="12"/>
        <end position="34"/>
    </location>
</feature>
<dbReference type="GO" id="GO:0008324">
    <property type="term" value="F:monoatomic cation transmembrane transporter activity"/>
    <property type="evidence" value="ECO:0007669"/>
    <property type="project" value="InterPro"/>
</dbReference>
<feature type="transmembrane region" description="Helical" evidence="8">
    <location>
        <begin position="46"/>
        <end position="67"/>
    </location>
</feature>
<evidence type="ECO:0000256" key="6">
    <source>
        <dbReference type="ARBA" id="ARBA00023065"/>
    </source>
</evidence>
<keyword evidence="6" id="KW-0406">Ion transport</keyword>
<evidence type="ECO:0000256" key="4">
    <source>
        <dbReference type="ARBA" id="ARBA00022692"/>
    </source>
</evidence>
<dbReference type="InterPro" id="IPR003445">
    <property type="entry name" value="Cat_transpt"/>
</dbReference>
<name>A0A1G8Y0Q7_9ACTN</name>
<dbReference type="PANTHER" id="PTHR32024">
    <property type="entry name" value="TRK SYSTEM POTASSIUM UPTAKE PROTEIN TRKG-RELATED"/>
    <property type="match status" value="1"/>
</dbReference>
<keyword evidence="3" id="KW-1003">Cell membrane</keyword>
<dbReference type="Pfam" id="PF02386">
    <property type="entry name" value="TrkH"/>
    <property type="match status" value="1"/>
</dbReference>